<evidence type="ECO:0000313" key="4">
    <source>
        <dbReference type="Proteomes" id="UP001210865"/>
    </source>
</evidence>
<evidence type="ECO:0000313" key="3">
    <source>
        <dbReference type="EMBL" id="WBO20731.1"/>
    </source>
</evidence>
<feature type="transmembrane region" description="Helical" evidence="2">
    <location>
        <begin position="64"/>
        <end position="82"/>
    </location>
</feature>
<dbReference type="RefSeq" id="WP_270075381.1">
    <property type="nucleotide sequence ID" value="NZ_CP115174.1"/>
</dbReference>
<dbReference type="Proteomes" id="UP001210865">
    <property type="component" value="Chromosome"/>
</dbReference>
<dbReference type="EMBL" id="CP115174">
    <property type="protein sequence ID" value="WBO20731.1"/>
    <property type="molecule type" value="Genomic_DNA"/>
</dbReference>
<keyword evidence="4" id="KW-1185">Reference proteome</keyword>
<organism evidence="3 4">
    <name type="scientific">Sphingomonas abietis</name>
    <dbReference type="NCBI Taxonomy" id="3012344"/>
    <lineage>
        <taxon>Bacteria</taxon>
        <taxon>Pseudomonadati</taxon>
        <taxon>Pseudomonadota</taxon>
        <taxon>Alphaproteobacteria</taxon>
        <taxon>Sphingomonadales</taxon>
        <taxon>Sphingomonadaceae</taxon>
        <taxon>Sphingomonas</taxon>
    </lineage>
</organism>
<keyword evidence="2" id="KW-0812">Transmembrane</keyword>
<name>A0ABY7NJN8_9SPHN</name>
<keyword evidence="2" id="KW-1133">Transmembrane helix</keyword>
<evidence type="ECO:0000256" key="2">
    <source>
        <dbReference type="SAM" id="Phobius"/>
    </source>
</evidence>
<feature type="region of interest" description="Disordered" evidence="1">
    <location>
        <begin position="27"/>
        <end position="48"/>
    </location>
</feature>
<sequence>MPKHDLPDGNEAGSNLIDFREHLRRRTDRTLQDNGDPETGPLDRESYRLAEYGDGTPPRFRHYGPVWIAMVLAFGWIIWVIIRR</sequence>
<gene>
    <name evidence="3" type="ORF">PBT88_10945</name>
</gene>
<proteinExistence type="predicted"/>
<keyword evidence="2" id="KW-0472">Membrane</keyword>
<protein>
    <submittedName>
        <fullName evidence="3">Uncharacterized protein</fullName>
    </submittedName>
</protein>
<accession>A0ABY7NJN8</accession>
<evidence type="ECO:0000256" key="1">
    <source>
        <dbReference type="SAM" id="MobiDB-lite"/>
    </source>
</evidence>
<reference evidence="3 4" key="1">
    <citation type="submission" date="2022-12" db="EMBL/GenBank/DDBJ databases">
        <title>Sphingomonas abieness sp. nov., an endophytic bacterium isolated from Abies koreana.</title>
        <authorList>
            <person name="Jiang L."/>
            <person name="Lee J."/>
        </authorList>
    </citation>
    <scope>NUCLEOTIDE SEQUENCE [LARGE SCALE GENOMIC DNA]</scope>
    <source>
        <strain evidence="4">PAMB 00755</strain>
    </source>
</reference>